<organism evidence="1 2">
    <name type="scientific">Portunus trituberculatus</name>
    <name type="common">Swimming crab</name>
    <name type="synonym">Neptunus trituberculatus</name>
    <dbReference type="NCBI Taxonomy" id="210409"/>
    <lineage>
        <taxon>Eukaryota</taxon>
        <taxon>Metazoa</taxon>
        <taxon>Ecdysozoa</taxon>
        <taxon>Arthropoda</taxon>
        <taxon>Crustacea</taxon>
        <taxon>Multicrustacea</taxon>
        <taxon>Malacostraca</taxon>
        <taxon>Eumalacostraca</taxon>
        <taxon>Eucarida</taxon>
        <taxon>Decapoda</taxon>
        <taxon>Pleocyemata</taxon>
        <taxon>Brachyura</taxon>
        <taxon>Eubrachyura</taxon>
        <taxon>Portunoidea</taxon>
        <taxon>Portunidae</taxon>
        <taxon>Portuninae</taxon>
        <taxon>Portunus</taxon>
    </lineage>
</organism>
<evidence type="ECO:0000313" key="1">
    <source>
        <dbReference type="EMBL" id="MPD02495.1"/>
    </source>
</evidence>
<dbReference type="Proteomes" id="UP000324222">
    <property type="component" value="Unassembled WGS sequence"/>
</dbReference>
<proteinExistence type="predicted"/>
<name>A0A5B7KD37_PORTR</name>
<comment type="caution">
    <text evidence="1">The sequence shown here is derived from an EMBL/GenBank/DDBJ whole genome shotgun (WGS) entry which is preliminary data.</text>
</comment>
<gene>
    <name evidence="1" type="ORF">E2C01_098082</name>
</gene>
<accession>A0A5B7KD37</accession>
<dbReference type="EMBL" id="VSRR010131682">
    <property type="protein sequence ID" value="MPD02495.1"/>
    <property type="molecule type" value="Genomic_DNA"/>
</dbReference>
<protein>
    <submittedName>
        <fullName evidence="1">Uncharacterized protein</fullName>
    </submittedName>
</protein>
<evidence type="ECO:0000313" key="2">
    <source>
        <dbReference type="Proteomes" id="UP000324222"/>
    </source>
</evidence>
<dbReference type="AlphaFoldDB" id="A0A5B7KD37"/>
<reference evidence="1 2" key="1">
    <citation type="submission" date="2019-05" db="EMBL/GenBank/DDBJ databases">
        <title>Another draft genome of Portunus trituberculatus and its Hox gene families provides insights of decapod evolution.</title>
        <authorList>
            <person name="Jeong J.-H."/>
            <person name="Song I."/>
            <person name="Kim S."/>
            <person name="Choi T."/>
            <person name="Kim D."/>
            <person name="Ryu S."/>
            <person name="Kim W."/>
        </authorList>
    </citation>
    <scope>NUCLEOTIDE SEQUENCE [LARGE SCALE GENOMIC DNA]</scope>
    <source>
        <tissue evidence="1">Muscle</tissue>
    </source>
</reference>
<sequence>MLVGPSVGRRCFSCPLERVGASCDLTHPSALVFRRIAGRVLSLPKGDR</sequence>
<keyword evidence="2" id="KW-1185">Reference proteome</keyword>